<accession>A0A537JTD5</accession>
<feature type="non-terminal residue" evidence="2">
    <location>
        <position position="100"/>
    </location>
</feature>
<evidence type="ECO:0000256" key="1">
    <source>
        <dbReference type="SAM" id="Phobius"/>
    </source>
</evidence>
<reference evidence="2 3" key="1">
    <citation type="journal article" date="2019" name="Nat. Microbiol.">
        <title>Mediterranean grassland soil C-N compound turnover is dependent on rainfall and depth, and is mediated by genomically divergent microorganisms.</title>
        <authorList>
            <person name="Diamond S."/>
            <person name="Andeer P.F."/>
            <person name="Li Z."/>
            <person name="Crits-Christoph A."/>
            <person name="Burstein D."/>
            <person name="Anantharaman K."/>
            <person name="Lane K.R."/>
            <person name="Thomas B.C."/>
            <person name="Pan C."/>
            <person name="Northen T.R."/>
            <person name="Banfield J.F."/>
        </authorList>
    </citation>
    <scope>NUCLEOTIDE SEQUENCE [LARGE SCALE GENOMIC DNA]</scope>
    <source>
        <strain evidence="2">NP_3</strain>
    </source>
</reference>
<name>A0A537JTD5_9BACT</name>
<keyword evidence="1" id="KW-0812">Transmembrane</keyword>
<dbReference type="InterPro" id="IPR046487">
    <property type="entry name" value="DUF6580"/>
</dbReference>
<comment type="caution">
    <text evidence="2">The sequence shown here is derived from an EMBL/GenBank/DDBJ whole genome shotgun (WGS) entry which is preliminary data.</text>
</comment>
<dbReference type="AlphaFoldDB" id="A0A537JTD5"/>
<dbReference type="EMBL" id="VBAK01000181">
    <property type="protein sequence ID" value="TMI86795.1"/>
    <property type="molecule type" value="Genomic_DNA"/>
</dbReference>
<protein>
    <submittedName>
        <fullName evidence="2">Uncharacterized protein</fullName>
    </submittedName>
</protein>
<gene>
    <name evidence="2" type="ORF">E6H00_17460</name>
</gene>
<evidence type="ECO:0000313" key="2">
    <source>
        <dbReference type="EMBL" id="TMI86795.1"/>
    </source>
</evidence>
<keyword evidence="1" id="KW-1133">Transmembrane helix</keyword>
<proteinExistence type="predicted"/>
<evidence type="ECO:0000313" key="3">
    <source>
        <dbReference type="Proteomes" id="UP000318509"/>
    </source>
</evidence>
<dbReference type="Proteomes" id="UP000318509">
    <property type="component" value="Unassembled WGS sequence"/>
</dbReference>
<keyword evidence="1" id="KW-0472">Membrane</keyword>
<feature type="transmembrane region" description="Helical" evidence="1">
    <location>
        <begin position="69"/>
        <end position="86"/>
    </location>
</feature>
<organism evidence="2 3">
    <name type="scientific">Candidatus Segetimicrobium genomatis</name>
    <dbReference type="NCBI Taxonomy" id="2569760"/>
    <lineage>
        <taxon>Bacteria</taxon>
        <taxon>Bacillati</taxon>
        <taxon>Candidatus Sysuimicrobiota</taxon>
        <taxon>Candidatus Sysuimicrobiia</taxon>
        <taxon>Candidatus Sysuimicrobiales</taxon>
        <taxon>Candidatus Segetimicrobiaceae</taxon>
        <taxon>Candidatus Segetimicrobium</taxon>
    </lineage>
</organism>
<feature type="transmembrane region" description="Helical" evidence="1">
    <location>
        <begin position="42"/>
        <end position="62"/>
    </location>
</feature>
<sequence>MSYLVVLGAVLSRFLPHVPNVSPVFAALLFGGAHLRRRDAIWYPVALVAASDFVLTTVVYRMRVGWGQSVVWLGFAVVALIGYWLRERESVGRVGLAALA</sequence>
<dbReference type="Pfam" id="PF20221">
    <property type="entry name" value="DUF6580"/>
    <property type="match status" value="1"/>
</dbReference>